<dbReference type="EMBL" id="JAALLZ010000003">
    <property type="protein sequence ID" value="NGU30543.1"/>
    <property type="molecule type" value="Genomic_DNA"/>
</dbReference>
<organism evidence="1 2">
    <name type="scientific">Clostridium perfringens</name>
    <dbReference type="NCBI Taxonomy" id="1502"/>
    <lineage>
        <taxon>Bacteria</taxon>
        <taxon>Bacillati</taxon>
        <taxon>Bacillota</taxon>
        <taxon>Clostridia</taxon>
        <taxon>Eubacteriales</taxon>
        <taxon>Clostridiaceae</taxon>
        <taxon>Clostridium</taxon>
    </lineage>
</organism>
<reference evidence="1 2" key="1">
    <citation type="submission" date="2020-02" db="EMBL/GenBank/DDBJ databases">
        <title>Genomic Insights into the Phylogeny and Genetic Plasticity of the Human and Animal Enteric Pathogen Clostridium perfringens.</title>
        <authorList>
            <person name="Feng Y."/>
            <person name="Hu Y."/>
        </authorList>
    </citation>
    <scope>NUCLEOTIDE SEQUENCE [LARGE SCALE GENOMIC DNA]</scope>
    <source>
        <strain evidence="1 2">CP-40</strain>
    </source>
</reference>
<name>A0AAP6WML1_CLOPF</name>
<dbReference type="RefSeq" id="WP_042265865.1">
    <property type="nucleotide sequence ID" value="NZ_CATNWT010000001.1"/>
</dbReference>
<evidence type="ECO:0000313" key="1">
    <source>
        <dbReference type="EMBL" id="NGU30543.1"/>
    </source>
</evidence>
<proteinExistence type="predicted"/>
<sequence length="94" mass="11044">MDDSNKLVNTSNTIIDDDNKKLTVTYRNSIGEIIDVNNYNLMEQSRKIKNNLGINKPTRVTRSAKKYDCTHIRELIMCIKIYEHINIQLVFWLV</sequence>
<dbReference type="AlphaFoldDB" id="A0AAP6WML1"/>
<gene>
    <name evidence="1" type="ORF">G6Z34_10520</name>
</gene>
<protein>
    <submittedName>
        <fullName evidence="1">Uncharacterized protein</fullName>
    </submittedName>
</protein>
<comment type="caution">
    <text evidence="1">The sequence shown here is derived from an EMBL/GenBank/DDBJ whole genome shotgun (WGS) entry which is preliminary data.</text>
</comment>
<dbReference type="Proteomes" id="UP000481454">
    <property type="component" value="Unassembled WGS sequence"/>
</dbReference>
<accession>A0AAP6WML1</accession>
<evidence type="ECO:0000313" key="2">
    <source>
        <dbReference type="Proteomes" id="UP000481454"/>
    </source>
</evidence>